<gene>
    <name evidence="2" type="ORF">BJ983_003294</name>
</gene>
<accession>A0A7Y9J6E1</accession>
<proteinExistence type="predicted"/>
<evidence type="ECO:0008006" key="4">
    <source>
        <dbReference type="Google" id="ProtNLM"/>
    </source>
</evidence>
<evidence type="ECO:0000313" key="2">
    <source>
        <dbReference type="EMBL" id="NYD37192.1"/>
    </source>
</evidence>
<organism evidence="2 3">
    <name type="scientific">Actinomycetospora corticicola</name>
    <dbReference type="NCBI Taxonomy" id="663602"/>
    <lineage>
        <taxon>Bacteria</taxon>
        <taxon>Bacillati</taxon>
        <taxon>Actinomycetota</taxon>
        <taxon>Actinomycetes</taxon>
        <taxon>Pseudonocardiales</taxon>
        <taxon>Pseudonocardiaceae</taxon>
        <taxon>Actinomycetospora</taxon>
    </lineage>
</organism>
<dbReference type="AlphaFoldDB" id="A0A7Y9J6E1"/>
<feature type="transmembrane region" description="Helical" evidence="1">
    <location>
        <begin position="103"/>
        <end position="125"/>
    </location>
</feature>
<protein>
    <recommendedName>
        <fullName evidence="4">Hydroxylaminobenzene mutase</fullName>
    </recommendedName>
</protein>
<evidence type="ECO:0000256" key="1">
    <source>
        <dbReference type="SAM" id="Phobius"/>
    </source>
</evidence>
<dbReference type="RefSeq" id="WP_179794770.1">
    <property type="nucleotide sequence ID" value="NZ_BAABHP010000014.1"/>
</dbReference>
<dbReference type="Proteomes" id="UP000535890">
    <property type="component" value="Unassembled WGS sequence"/>
</dbReference>
<feature type="transmembrane region" description="Helical" evidence="1">
    <location>
        <begin position="70"/>
        <end position="91"/>
    </location>
</feature>
<keyword evidence="1" id="KW-0472">Membrane</keyword>
<comment type="caution">
    <text evidence="2">The sequence shown here is derived from an EMBL/GenBank/DDBJ whole genome shotgun (WGS) entry which is preliminary data.</text>
</comment>
<name>A0A7Y9J6E1_9PSEU</name>
<sequence>MDVLTRIGLVELAFGAVLGWAVAATMITPQLVERAGVRKPRRILQAHLDYVIMGIILIAVGLAVPGLPTWLAAAIVVGTWLNPTLFLPLAWSPRAATRTWFQVLSVVSFTLTSGGLVGAAVVGLVR</sequence>
<keyword evidence="1" id="KW-0812">Transmembrane</keyword>
<feature type="transmembrane region" description="Helical" evidence="1">
    <location>
        <begin position="12"/>
        <end position="32"/>
    </location>
</feature>
<reference evidence="2 3" key="1">
    <citation type="submission" date="2020-07" db="EMBL/GenBank/DDBJ databases">
        <title>Sequencing the genomes of 1000 actinobacteria strains.</title>
        <authorList>
            <person name="Klenk H.-P."/>
        </authorList>
    </citation>
    <scope>NUCLEOTIDE SEQUENCE [LARGE SCALE GENOMIC DNA]</scope>
    <source>
        <strain evidence="2 3">DSM 45772</strain>
    </source>
</reference>
<evidence type="ECO:0000313" key="3">
    <source>
        <dbReference type="Proteomes" id="UP000535890"/>
    </source>
</evidence>
<dbReference type="EMBL" id="JACCBN010000001">
    <property type="protein sequence ID" value="NYD37192.1"/>
    <property type="molecule type" value="Genomic_DNA"/>
</dbReference>
<keyword evidence="1" id="KW-1133">Transmembrane helix</keyword>
<keyword evidence="3" id="KW-1185">Reference proteome</keyword>
<feature type="transmembrane region" description="Helical" evidence="1">
    <location>
        <begin position="44"/>
        <end position="64"/>
    </location>
</feature>